<reference evidence="2 3" key="1">
    <citation type="submission" date="2016-10" db="EMBL/GenBank/DDBJ databases">
        <title>Complete genome sequences of three Cupriavidus strains isolated from various Malaysian environments.</title>
        <authorList>
            <person name="Abdullah A.A.-A."/>
            <person name="Shafie N.A.H."/>
            <person name="Lau N.S."/>
        </authorList>
    </citation>
    <scope>NUCLEOTIDE SEQUENCE [LARGE SCALE GENOMIC DNA]</scope>
    <source>
        <strain evidence="2 3">USMAA1020</strain>
    </source>
</reference>
<dbReference type="PANTHER" id="PTHR43312">
    <property type="entry name" value="D-THREO-ALDOSE 1-DEHYDROGENASE"/>
    <property type="match status" value="1"/>
</dbReference>
<name>A0ABN4TPL2_9BURK</name>
<dbReference type="Pfam" id="PF00248">
    <property type="entry name" value="Aldo_ket_red"/>
    <property type="match status" value="1"/>
</dbReference>
<dbReference type="SUPFAM" id="SSF51430">
    <property type="entry name" value="NAD(P)-linked oxidoreductase"/>
    <property type="match status" value="1"/>
</dbReference>
<protein>
    <submittedName>
        <fullName evidence="2">Aldo/keto reductase</fullName>
    </submittedName>
</protein>
<sequence>MPVDRRRFLGLCTGLATALGGGLGAALPRRAAAAGPLRRAIPASGERLPVIGMGSARTFDVGGSAAERAPLAEVMALLLAQAGSVLDTAPSYGNAEAVIGDLLQAAHGRGKVFLATKISAPAGEPAQAQWAQSRRDLRTDKIDLLQVHNLIDWRNNLRWLRQLKEQGSIRYTGVTHYRDDAQDALADIVRSEPVDFVQCNYSLGERGAERTLLPLCQERGVAVLVNRPFQDGRLFAAVKDRPLPPWAAEIDCASWAQLFLKLVVGHPAVTAAVPATGKARNMADNLGAGSGRMPDARERARIAALLG</sequence>
<accession>A0ABN4TPL2</accession>
<evidence type="ECO:0000313" key="3">
    <source>
        <dbReference type="Proteomes" id="UP000177515"/>
    </source>
</evidence>
<dbReference type="InterPro" id="IPR023210">
    <property type="entry name" value="NADP_OxRdtase_dom"/>
</dbReference>
<evidence type="ECO:0000313" key="2">
    <source>
        <dbReference type="EMBL" id="AOZ09212.1"/>
    </source>
</evidence>
<evidence type="ECO:0000259" key="1">
    <source>
        <dbReference type="Pfam" id="PF00248"/>
    </source>
</evidence>
<dbReference type="Proteomes" id="UP000177515">
    <property type="component" value="Chromosome 2"/>
</dbReference>
<feature type="domain" description="NADP-dependent oxidoreductase" evidence="1">
    <location>
        <begin position="51"/>
        <end position="291"/>
    </location>
</feature>
<keyword evidence="3" id="KW-1185">Reference proteome</keyword>
<dbReference type="InterPro" id="IPR006311">
    <property type="entry name" value="TAT_signal"/>
</dbReference>
<dbReference type="RefSeq" id="WP_071071841.1">
    <property type="nucleotide sequence ID" value="NZ_CP017755.1"/>
</dbReference>
<dbReference type="PROSITE" id="PS51318">
    <property type="entry name" value="TAT"/>
    <property type="match status" value="1"/>
</dbReference>
<dbReference type="InterPro" id="IPR053135">
    <property type="entry name" value="AKR2_Oxidoreductase"/>
</dbReference>
<proteinExistence type="predicted"/>
<gene>
    <name evidence="2" type="ORF">BKK80_25735</name>
</gene>
<dbReference type="CDD" id="cd19095">
    <property type="entry name" value="AKR_PA4992-like"/>
    <property type="match status" value="1"/>
</dbReference>
<dbReference type="InterPro" id="IPR036812">
    <property type="entry name" value="NAD(P)_OxRdtase_dom_sf"/>
</dbReference>
<organism evidence="2 3">
    <name type="scientific">Cupriavidus malaysiensis</name>
    <dbReference type="NCBI Taxonomy" id="367825"/>
    <lineage>
        <taxon>Bacteria</taxon>
        <taxon>Pseudomonadati</taxon>
        <taxon>Pseudomonadota</taxon>
        <taxon>Betaproteobacteria</taxon>
        <taxon>Burkholderiales</taxon>
        <taxon>Burkholderiaceae</taxon>
        <taxon>Cupriavidus</taxon>
    </lineage>
</organism>
<dbReference type="Gene3D" id="3.20.20.100">
    <property type="entry name" value="NADP-dependent oxidoreductase domain"/>
    <property type="match status" value="1"/>
</dbReference>
<dbReference type="PANTHER" id="PTHR43312:SF1">
    <property type="entry name" value="NADP-DEPENDENT OXIDOREDUCTASE DOMAIN-CONTAINING PROTEIN"/>
    <property type="match status" value="1"/>
</dbReference>
<dbReference type="EMBL" id="CP017755">
    <property type="protein sequence ID" value="AOZ09212.1"/>
    <property type="molecule type" value="Genomic_DNA"/>
</dbReference>